<accession>A0A2S4S0W9</accession>
<evidence type="ECO:0000313" key="2">
    <source>
        <dbReference type="Proteomes" id="UP000237003"/>
    </source>
</evidence>
<reference evidence="1 2" key="1">
    <citation type="submission" date="2018-01" db="EMBL/GenBank/DDBJ databases">
        <title>Complete genome sequences of 14 Citrobacter spp. isolated from plant in Canada.</title>
        <authorList>
            <person name="Bhandare S.G."/>
            <person name="Colavecchio A."/>
            <person name="Jeukens J."/>
            <person name="Emond-Rheault J.-G."/>
            <person name="Freschi L."/>
            <person name="Hamel J."/>
            <person name="Kukavica-Ibrulj I."/>
            <person name="Levesque R."/>
            <person name="Goodridge L."/>
        </authorList>
    </citation>
    <scope>NUCLEOTIDE SEQUENCE [LARGE SCALE GENOMIC DNA]</scope>
    <source>
        <strain evidence="1 2">S1285</strain>
    </source>
</reference>
<dbReference type="AlphaFoldDB" id="A0A2S4S0W9"/>
<gene>
    <name evidence="1" type="ORF">C3430_09770</name>
</gene>
<protein>
    <submittedName>
        <fullName evidence="1">Uncharacterized protein</fullName>
    </submittedName>
</protein>
<proteinExistence type="predicted"/>
<dbReference type="Proteomes" id="UP000237003">
    <property type="component" value="Unassembled WGS sequence"/>
</dbReference>
<name>A0A2S4S0W9_CITAM</name>
<sequence>MNTIPERFVLSSALYNILHHHAQDTYGYVNNQNLTQTIMDFKSKEPNEILNDLYEQILLTLK</sequence>
<evidence type="ECO:0000313" key="1">
    <source>
        <dbReference type="EMBL" id="POU67044.1"/>
    </source>
</evidence>
<comment type="caution">
    <text evidence="1">The sequence shown here is derived from an EMBL/GenBank/DDBJ whole genome shotgun (WGS) entry which is preliminary data.</text>
</comment>
<dbReference type="EMBL" id="PQLX01000002">
    <property type="protein sequence ID" value="POU67044.1"/>
    <property type="molecule type" value="Genomic_DNA"/>
</dbReference>
<organism evidence="1 2">
    <name type="scientific">Citrobacter amalonaticus</name>
    <dbReference type="NCBI Taxonomy" id="35703"/>
    <lineage>
        <taxon>Bacteria</taxon>
        <taxon>Pseudomonadati</taxon>
        <taxon>Pseudomonadota</taxon>
        <taxon>Gammaproteobacteria</taxon>
        <taxon>Enterobacterales</taxon>
        <taxon>Enterobacteriaceae</taxon>
        <taxon>Citrobacter</taxon>
    </lineage>
</organism>